<dbReference type="Proteomes" id="UP000016511">
    <property type="component" value="Unassembled WGS sequence"/>
</dbReference>
<sequence>MSPPFCLQFLFQPYTSDLLNDISCGGWELCNEPSAGDEETNTDGGSTLYIGTFFLVMNKGVDYPV</sequence>
<name>U1YI09_ANEAE</name>
<reference evidence="1 2" key="1">
    <citation type="submission" date="2013-08" db="EMBL/GenBank/DDBJ databases">
        <authorList>
            <person name="Weinstock G."/>
            <person name="Sodergren E."/>
            <person name="Wylie T."/>
            <person name="Fulton L."/>
            <person name="Fulton R."/>
            <person name="Fronick C."/>
            <person name="O'Laughlin M."/>
            <person name="Godfrey J."/>
            <person name="Miner T."/>
            <person name="Herter B."/>
            <person name="Appelbaum E."/>
            <person name="Cordes M."/>
            <person name="Lek S."/>
            <person name="Wollam A."/>
            <person name="Pepin K.H."/>
            <person name="Palsikar V.B."/>
            <person name="Mitreva M."/>
            <person name="Wilson R.K."/>
        </authorList>
    </citation>
    <scope>NUCLEOTIDE SEQUENCE [LARGE SCALE GENOMIC DNA]</scope>
    <source>
        <strain evidence="1 2">ATCC 12856</strain>
    </source>
</reference>
<dbReference type="HOGENOM" id="CLU_2840142_0_0_9"/>
<gene>
    <name evidence="1" type="ORF">HMPREF0083_01495</name>
</gene>
<evidence type="ECO:0000313" key="2">
    <source>
        <dbReference type="Proteomes" id="UP000016511"/>
    </source>
</evidence>
<accession>U1YI09</accession>
<proteinExistence type="predicted"/>
<organism evidence="1 2">
    <name type="scientific">Aneurinibacillus aneurinilyticus ATCC 12856</name>
    <dbReference type="NCBI Taxonomy" id="649747"/>
    <lineage>
        <taxon>Bacteria</taxon>
        <taxon>Bacillati</taxon>
        <taxon>Bacillota</taxon>
        <taxon>Bacilli</taxon>
        <taxon>Bacillales</taxon>
        <taxon>Paenibacillaceae</taxon>
        <taxon>Aneurinibacillus group</taxon>
        <taxon>Aneurinibacillus</taxon>
    </lineage>
</organism>
<comment type="caution">
    <text evidence="1">The sequence shown here is derived from an EMBL/GenBank/DDBJ whole genome shotgun (WGS) entry which is preliminary data.</text>
</comment>
<dbReference type="AlphaFoldDB" id="U1YI09"/>
<protein>
    <submittedName>
        <fullName evidence="1">Uncharacterized protein</fullName>
    </submittedName>
</protein>
<evidence type="ECO:0000313" key="1">
    <source>
        <dbReference type="EMBL" id="ERI10416.1"/>
    </source>
</evidence>
<dbReference type="EMBL" id="AWSJ01000096">
    <property type="protein sequence ID" value="ERI10416.1"/>
    <property type="molecule type" value="Genomic_DNA"/>
</dbReference>
<keyword evidence="2" id="KW-1185">Reference proteome</keyword>